<dbReference type="Gene3D" id="3.90.320.10">
    <property type="match status" value="1"/>
</dbReference>
<keyword evidence="6 13" id="KW-0269">Exonuclease</keyword>
<dbReference type="EC" id="5.6.2.4" evidence="13"/>
<dbReference type="InterPro" id="IPR027417">
    <property type="entry name" value="P-loop_NTPase"/>
</dbReference>
<dbReference type="RefSeq" id="WP_015542221.1">
    <property type="nucleotide sequence ID" value="NZ_CABJFK010000006.1"/>
</dbReference>
<feature type="binding site" evidence="14">
    <location>
        <begin position="24"/>
        <end position="31"/>
    </location>
    <ligand>
        <name>ATP</name>
        <dbReference type="ChEBI" id="CHEBI:30616"/>
    </ligand>
</feature>
<evidence type="ECO:0000256" key="8">
    <source>
        <dbReference type="ARBA" id="ARBA00023125"/>
    </source>
</evidence>
<accession>A0A414J6H5</accession>
<sequence length="1241" mass="142801">MGVIWTEEQQKVISLRDRNILVSAAAGSGKTAVLVERILSKICDPKKPVDIDRLLIMTFTRAAAGEMKERISAAIEQKLYDNPDNEHLQRQTSLIHNAQITTIDGFCAYIIRNYFHMIDLDPGYRTAEEGELKLLREDVMKEVLEEAYAQKDEKFLNLAECYANGKTDDEIRDMIYKLYDASMSHPFPEEWIEECQRVYQVDNVIELRNTKWMTLLWNAALESISEIEELLERATHICREIEGPYFYETALESDSLLLKEAKERAAKRDYNGMTSLLAAHKYARLSAKKDLNVDEEKKKQVKDLRDTEKHLWKELEEHYFSQSEEHILEALKYCRKPMEGLARITLQFKAAFAAKKREKNVLDFSDMEHFALEILMKKEGEDIIPSTAAKELSARYEEVMVDEYQDSNLVQEMITNLVSGWADGRKNIFMVGDVKQSIYRFRLARPELFMEKYHSYSLEDAKEQRVDLYKNFRSRREVLSSVNYIFRQIMGEDIGGITYDDENALYTGASFPEKEHIVGEKTNGPGNTTEVLLIEKDGEELSEEENGNQTVQELEALAIAQRIRKMVGNEEVLDKETGRYRKVEYGDIVILLRSATGWAEPFSQVLTSKGIPVYSASRTGYFSAQEVVTLLNYLRVCDNPLQDIPLTGVLHSPIVGCTVQELAILKSRCPEGMLYESLCAYCEAEREILTEEEKCLQEKLCAFQAQLEEMRNLSAYTPVHELILRILAKTGYADYVKAVPGGAQRGANLHMLVEKAMDYEKTSYRGLFNFVRYIEKLQKYEVDFGEVNLADAGSGAVQIMTIHKSKGLEFPVVFAAGMGKQFNFQDINSRFLIHPDMGFGVDVILPEKRLILSAVHKQIIRRQLQRESLGEELRVLYVALTRAKEKLIITGCIGKLPDVCKALSVYMDHEEPLLPIAVRGKAKTYWSYILPALARHPAMQGLLHEYGITERPAAVCEKENAQFIVHKVTVTELVQGEILGQTDTQMQEKLLKEWDSNRIYDEEIHEFLEKRFSYQYPHAYLRNLPVKVSVSELKKRSWHGENDREEALFSEPDIVPLVPDFVSGGNEEYKGAARGTAYHRLMECLDYMSVDSESQIHKQITALTEAKKMAYEEAQCIRIQDIMTFLHSEIGQRMKKAFEADQLYREQPFVLAQSMKNIEKDWNGEETVLVQGIIDAYFIEDEEIVLVDYKTDRVRKGEEQHLIDLYHTQLEDYAQALERMLQKKVKETYIYSFALGKMIPV</sequence>
<organism evidence="17 18">
    <name type="scientific">Blautia obeum</name>
    <dbReference type="NCBI Taxonomy" id="40520"/>
    <lineage>
        <taxon>Bacteria</taxon>
        <taxon>Bacillati</taxon>
        <taxon>Bacillota</taxon>
        <taxon>Clostridia</taxon>
        <taxon>Lachnospirales</taxon>
        <taxon>Lachnospiraceae</taxon>
        <taxon>Blautia</taxon>
    </lineage>
</organism>
<evidence type="ECO:0000256" key="12">
    <source>
        <dbReference type="ARBA" id="ARBA00048988"/>
    </source>
</evidence>
<comment type="catalytic activity">
    <reaction evidence="11 13">
        <text>Couples ATP hydrolysis with the unwinding of duplex DNA by translocating in the 3'-5' direction.</text>
        <dbReference type="EC" id="5.6.2.4"/>
    </reaction>
</comment>
<keyword evidence="3 13" id="KW-0227">DNA damage</keyword>
<dbReference type="GO" id="GO:0033202">
    <property type="term" value="C:DNA helicase complex"/>
    <property type="evidence" value="ECO:0007669"/>
    <property type="project" value="TreeGrafter"/>
</dbReference>
<evidence type="ECO:0000256" key="9">
    <source>
        <dbReference type="ARBA" id="ARBA00023204"/>
    </source>
</evidence>
<comment type="catalytic activity">
    <reaction evidence="12 13">
        <text>ATP + H2O = ADP + phosphate + H(+)</text>
        <dbReference type="Rhea" id="RHEA:13065"/>
        <dbReference type="ChEBI" id="CHEBI:15377"/>
        <dbReference type="ChEBI" id="CHEBI:15378"/>
        <dbReference type="ChEBI" id="CHEBI:30616"/>
        <dbReference type="ChEBI" id="CHEBI:43474"/>
        <dbReference type="ChEBI" id="CHEBI:456216"/>
        <dbReference type="EC" id="5.6.2.4"/>
    </reaction>
</comment>
<keyword evidence="1 13" id="KW-0540">Nuclease</keyword>
<keyword evidence="2 13" id="KW-0547">Nucleotide-binding</keyword>
<evidence type="ECO:0000256" key="5">
    <source>
        <dbReference type="ARBA" id="ARBA00022806"/>
    </source>
</evidence>
<gene>
    <name evidence="13 17" type="primary">addA</name>
    <name evidence="17" type="ORF">DW740_09420</name>
</gene>
<evidence type="ECO:0000259" key="15">
    <source>
        <dbReference type="PROSITE" id="PS51198"/>
    </source>
</evidence>
<keyword evidence="10 13" id="KW-0413">Isomerase</keyword>
<evidence type="ECO:0000313" key="18">
    <source>
        <dbReference type="Proteomes" id="UP000283745"/>
    </source>
</evidence>
<dbReference type="AlphaFoldDB" id="A0A414J6H5"/>
<dbReference type="InterPro" id="IPR011604">
    <property type="entry name" value="PDDEXK-like_dom_sf"/>
</dbReference>
<comment type="subunit">
    <text evidence="13">Heterodimer of AddA and AddB/RexB.</text>
</comment>
<dbReference type="FunFam" id="3.40.50.300:FF:001236">
    <property type="entry name" value="ATP-dependent helicase/nuclease subunit A"/>
    <property type="match status" value="1"/>
</dbReference>
<evidence type="ECO:0000256" key="7">
    <source>
        <dbReference type="ARBA" id="ARBA00022840"/>
    </source>
</evidence>
<name>A0A414J6H5_9FIRM</name>
<dbReference type="InterPro" id="IPR038726">
    <property type="entry name" value="PDDEXK_AddAB-type"/>
</dbReference>
<protein>
    <recommendedName>
        <fullName evidence="13">ATP-dependent helicase/nuclease subunit A</fullName>
        <ecNumber evidence="13">3.1.-.-</ecNumber>
        <ecNumber evidence="13">5.6.2.4</ecNumber>
    </recommendedName>
    <alternativeName>
        <fullName evidence="13">ATP-dependent helicase/nuclease AddA</fullName>
    </alternativeName>
    <alternativeName>
        <fullName evidence="13">DNA 3'-5' helicase AddA</fullName>
    </alternativeName>
</protein>
<dbReference type="InterPro" id="IPR014152">
    <property type="entry name" value="AddA"/>
</dbReference>
<dbReference type="EMBL" id="QSKF01000006">
    <property type="protein sequence ID" value="RHE39967.1"/>
    <property type="molecule type" value="Genomic_DNA"/>
</dbReference>
<dbReference type="PROSITE" id="PS51198">
    <property type="entry name" value="UVRD_HELICASE_ATP_BIND"/>
    <property type="match status" value="1"/>
</dbReference>
<keyword evidence="8 13" id="KW-0238">DNA-binding</keyword>
<dbReference type="GO" id="GO:0005829">
    <property type="term" value="C:cytosol"/>
    <property type="evidence" value="ECO:0007669"/>
    <property type="project" value="TreeGrafter"/>
</dbReference>
<comment type="similarity">
    <text evidence="13">Belongs to the helicase family. AddA subfamily.</text>
</comment>
<dbReference type="InterPro" id="IPR014017">
    <property type="entry name" value="DNA_helicase_UvrD-like_C"/>
</dbReference>
<evidence type="ECO:0000313" key="17">
    <source>
        <dbReference type="EMBL" id="RHE39967.1"/>
    </source>
</evidence>
<dbReference type="Pfam" id="PF13361">
    <property type="entry name" value="UvrD_C"/>
    <property type="match status" value="1"/>
</dbReference>
<dbReference type="Pfam" id="PF12705">
    <property type="entry name" value="PDDEXK_1"/>
    <property type="match status" value="1"/>
</dbReference>
<comment type="caution">
    <text evidence="17">The sequence shown here is derived from an EMBL/GenBank/DDBJ whole genome shotgun (WGS) entry which is preliminary data.</text>
</comment>
<comment type="cofactor">
    <cofactor evidence="13">
        <name>Mg(2+)</name>
        <dbReference type="ChEBI" id="CHEBI:18420"/>
    </cofactor>
</comment>
<feature type="domain" description="UvrD-like helicase ATP-binding" evidence="15">
    <location>
        <begin position="3"/>
        <end position="475"/>
    </location>
</feature>
<keyword evidence="5 13" id="KW-0347">Helicase</keyword>
<keyword evidence="4 13" id="KW-0378">Hydrolase</keyword>
<dbReference type="NCBIfam" id="TIGR02785">
    <property type="entry name" value="addA_Gpos"/>
    <property type="match status" value="1"/>
</dbReference>
<dbReference type="GO" id="GO:0003690">
    <property type="term" value="F:double-stranded DNA binding"/>
    <property type="evidence" value="ECO:0007669"/>
    <property type="project" value="UniProtKB-UniRule"/>
</dbReference>
<evidence type="ECO:0000256" key="13">
    <source>
        <dbReference type="HAMAP-Rule" id="MF_01451"/>
    </source>
</evidence>
<evidence type="ECO:0000256" key="11">
    <source>
        <dbReference type="ARBA" id="ARBA00034617"/>
    </source>
</evidence>
<dbReference type="PANTHER" id="PTHR11070">
    <property type="entry name" value="UVRD / RECB / PCRA DNA HELICASE FAMILY MEMBER"/>
    <property type="match status" value="1"/>
</dbReference>
<dbReference type="InterPro" id="IPR011335">
    <property type="entry name" value="Restrct_endonuc-II-like"/>
</dbReference>
<evidence type="ECO:0000256" key="6">
    <source>
        <dbReference type="ARBA" id="ARBA00022839"/>
    </source>
</evidence>
<comment type="function">
    <text evidence="13">The heterodimer acts as both an ATP-dependent DNA helicase and an ATP-dependent, dual-direction single-stranded exonuclease. Recognizes the chi site generating a DNA molecule suitable for the initiation of homologous recombination. The AddA nuclease domain is required for chi fragment generation; this subunit has the helicase and 3' -&gt; 5' nuclease activities.</text>
</comment>
<evidence type="ECO:0000259" key="16">
    <source>
        <dbReference type="PROSITE" id="PS51217"/>
    </source>
</evidence>
<evidence type="ECO:0000256" key="14">
    <source>
        <dbReference type="PROSITE-ProRule" id="PRU00560"/>
    </source>
</evidence>
<dbReference type="GO" id="GO:0005524">
    <property type="term" value="F:ATP binding"/>
    <property type="evidence" value="ECO:0007669"/>
    <property type="project" value="UniProtKB-UniRule"/>
</dbReference>
<dbReference type="GO" id="GO:0000724">
    <property type="term" value="P:double-strand break repair via homologous recombination"/>
    <property type="evidence" value="ECO:0007669"/>
    <property type="project" value="UniProtKB-UniRule"/>
</dbReference>
<evidence type="ECO:0000256" key="10">
    <source>
        <dbReference type="ARBA" id="ARBA00023235"/>
    </source>
</evidence>
<dbReference type="SUPFAM" id="SSF52980">
    <property type="entry name" value="Restriction endonuclease-like"/>
    <property type="match status" value="1"/>
</dbReference>
<dbReference type="SUPFAM" id="SSF52540">
    <property type="entry name" value="P-loop containing nucleoside triphosphate hydrolases"/>
    <property type="match status" value="1"/>
</dbReference>
<dbReference type="GO" id="GO:0043138">
    <property type="term" value="F:3'-5' DNA helicase activity"/>
    <property type="evidence" value="ECO:0007669"/>
    <property type="project" value="UniProtKB-UniRule"/>
</dbReference>
<evidence type="ECO:0000256" key="1">
    <source>
        <dbReference type="ARBA" id="ARBA00022722"/>
    </source>
</evidence>
<dbReference type="InterPro" id="IPR014016">
    <property type="entry name" value="UvrD-like_ATP-bd"/>
</dbReference>
<dbReference type="InterPro" id="IPR000212">
    <property type="entry name" value="DNA_helicase_UvrD/REP"/>
</dbReference>
<proteinExistence type="inferred from homology"/>
<keyword evidence="7 13" id="KW-0067">ATP-binding</keyword>
<dbReference type="PANTHER" id="PTHR11070:SF48">
    <property type="entry name" value="ATP-DEPENDENT HELICASE_NUCLEASE SUBUNIT A"/>
    <property type="match status" value="1"/>
</dbReference>
<reference evidence="17 18" key="1">
    <citation type="submission" date="2018-08" db="EMBL/GenBank/DDBJ databases">
        <title>A genome reference for cultivated species of the human gut microbiota.</title>
        <authorList>
            <person name="Zou Y."/>
            <person name="Xue W."/>
            <person name="Luo G."/>
        </authorList>
    </citation>
    <scope>NUCLEOTIDE SEQUENCE [LARGE SCALE GENOMIC DNA]</scope>
    <source>
        <strain evidence="17 18">AM28-23</strain>
    </source>
</reference>
<evidence type="ECO:0000256" key="3">
    <source>
        <dbReference type="ARBA" id="ARBA00022763"/>
    </source>
</evidence>
<feature type="domain" description="UvrD-like helicase C-terminal" evidence="16">
    <location>
        <begin position="508"/>
        <end position="807"/>
    </location>
</feature>
<evidence type="ECO:0000256" key="4">
    <source>
        <dbReference type="ARBA" id="ARBA00022801"/>
    </source>
</evidence>
<dbReference type="PROSITE" id="PS51217">
    <property type="entry name" value="UVRD_HELICASE_CTER"/>
    <property type="match status" value="1"/>
</dbReference>
<dbReference type="GO" id="GO:0016887">
    <property type="term" value="F:ATP hydrolysis activity"/>
    <property type="evidence" value="ECO:0007669"/>
    <property type="project" value="RHEA"/>
</dbReference>
<keyword evidence="9 13" id="KW-0234">DNA repair</keyword>
<dbReference type="Pfam" id="PF00580">
    <property type="entry name" value="UvrD-helicase"/>
    <property type="match status" value="1"/>
</dbReference>
<dbReference type="Gene3D" id="3.40.50.300">
    <property type="entry name" value="P-loop containing nucleotide triphosphate hydrolases"/>
    <property type="match status" value="4"/>
</dbReference>
<dbReference type="GO" id="GO:0008408">
    <property type="term" value="F:3'-5' exonuclease activity"/>
    <property type="evidence" value="ECO:0007669"/>
    <property type="project" value="UniProtKB-UniRule"/>
</dbReference>
<dbReference type="HAMAP" id="MF_01451">
    <property type="entry name" value="AddA"/>
    <property type="match status" value="1"/>
</dbReference>
<evidence type="ECO:0000256" key="2">
    <source>
        <dbReference type="ARBA" id="ARBA00022741"/>
    </source>
</evidence>
<dbReference type="Proteomes" id="UP000283745">
    <property type="component" value="Unassembled WGS sequence"/>
</dbReference>
<dbReference type="EC" id="3.1.-.-" evidence="13"/>